<feature type="compositionally biased region" description="Basic and acidic residues" evidence="1">
    <location>
        <begin position="1"/>
        <end position="18"/>
    </location>
</feature>
<proteinExistence type="predicted"/>
<gene>
    <name evidence="3" type="ORF">K490DRAFT_38448</name>
</gene>
<evidence type="ECO:0000313" key="4">
    <source>
        <dbReference type="Proteomes" id="UP000799776"/>
    </source>
</evidence>
<feature type="region of interest" description="Disordered" evidence="1">
    <location>
        <begin position="1"/>
        <end position="21"/>
    </location>
</feature>
<accession>A0A6A5YE43</accession>
<evidence type="ECO:0000256" key="2">
    <source>
        <dbReference type="SAM" id="Phobius"/>
    </source>
</evidence>
<keyword evidence="2" id="KW-0472">Membrane</keyword>
<dbReference type="OrthoDB" id="5360701at2759"/>
<evidence type="ECO:0000313" key="3">
    <source>
        <dbReference type="EMBL" id="KAF2089091.1"/>
    </source>
</evidence>
<dbReference type="EMBL" id="ML978715">
    <property type="protein sequence ID" value="KAF2089091.1"/>
    <property type="molecule type" value="Genomic_DNA"/>
</dbReference>
<keyword evidence="2" id="KW-0812">Transmembrane</keyword>
<feature type="transmembrane region" description="Helical" evidence="2">
    <location>
        <begin position="188"/>
        <end position="210"/>
    </location>
</feature>
<keyword evidence="4" id="KW-1185">Reference proteome</keyword>
<sequence>MSHEWYRKTAKQVSKDDTSAGSVLQALDSPSLAPGRAREILSSLAYNLLTHPPVFITSKLLSYYVTTSSILQDQSHLPEILNLYATKPVPKPGSSPIQYTNPNPKAVSQAIPAKIANTAIDAAILSKNLPLALSVIECTFRAPAYRRSLLVRKVLPSALGLGLAPLAAMALAQQFAKTQQVVDPQSATQFALMGLLTYIGVVTTVGFVAVTTSNDQMDRVTWAPGMALSERWFREEERAATDRVAQAWGFNDVARKGDEEGPEWEELREWAGLRGMILDQVELMEGMN</sequence>
<keyword evidence="2" id="KW-1133">Transmembrane helix</keyword>
<feature type="transmembrane region" description="Helical" evidence="2">
    <location>
        <begin position="154"/>
        <end position="176"/>
    </location>
</feature>
<organism evidence="3 4">
    <name type="scientific">Saccharata proteae CBS 121410</name>
    <dbReference type="NCBI Taxonomy" id="1314787"/>
    <lineage>
        <taxon>Eukaryota</taxon>
        <taxon>Fungi</taxon>
        <taxon>Dikarya</taxon>
        <taxon>Ascomycota</taxon>
        <taxon>Pezizomycotina</taxon>
        <taxon>Dothideomycetes</taxon>
        <taxon>Dothideomycetes incertae sedis</taxon>
        <taxon>Botryosphaeriales</taxon>
        <taxon>Saccharataceae</taxon>
        <taxon>Saccharata</taxon>
    </lineage>
</organism>
<reference evidence="3" key="1">
    <citation type="journal article" date="2020" name="Stud. Mycol.">
        <title>101 Dothideomycetes genomes: a test case for predicting lifestyles and emergence of pathogens.</title>
        <authorList>
            <person name="Haridas S."/>
            <person name="Albert R."/>
            <person name="Binder M."/>
            <person name="Bloem J."/>
            <person name="Labutti K."/>
            <person name="Salamov A."/>
            <person name="Andreopoulos B."/>
            <person name="Baker S."/>
            <person name="Barry K."/>
            <person name="Bills G."/>
            <person name="Bluhm B."/>
            <person name="Cannon C."/>
            <person name="Castanera R."/>
            <person name="Culley D."/>
            <person name="Daum C."/>
            <person name="Ezra D."/>
            <person name="Gonzalez J."/>
            <person name="Henrissat B."/>
            <person name="Kuo A."/>
            <person name="Liang C."/>
            <person name="Lipzen A."/>
            <person name="Lutzoni F."/>
            <person name="Magnuson J."/>
            <person name="Mondo S."/>
            <person name="Nolan M."/>
            <person name="Ohm R."/>
            <person name="Pangilinan J."/>
            <person name="Park H.-J."/>
            <person name="Ramirez L."/>
            <person name="Alfaro M."/>
            <person name="Sun H."/>
            <person name="Tritt A."/>
            <person name="Yoshinaga Y."/>
            <person name="Zwiers L.-H."/>
            <person name="Turgeon B."/>
            <person name="Goodwin S."/>
            <person name="Spatafora J."/>
            <person name="Crous P."/>
            <person name="Grigoriev I."/>
        </authorList>
    </citation>
    <scope>NUCLEOTIDE SEQUENCE</scope>
    <source>
        <strain evidence="3">CBS 121410</strain>
    </source>
</reference>
<protein>
    <submittedName>
        <fullName evidence="3">Uncharacterized protein</fullName>
    </submittedName>
</protein>
<dbReference type="Proteomes" id="UP000799776">
    <property type="component" value="Unassembled WGS sequence"/>
</dbReference>
<name>A0A6A5YE43_9PEZI</name>
<evidence type="ECO:0000256" key="1">
    <source>
        <dbReference type="SAM" id="MobiDB-lite"/>
    </source>
</evidence>
<dbReference type="AlphaFoldDB" id="A0A6A5YE43"/>